<gene>
    <name evidence="5" type="ORF">AAH991_28200</name>
</gene>
<evidence type="ECO:0000256" key="1">
    <source>
        <dbReference type="ARBA" id="ARBA00023015"/>
    </source>
</evidence>
<dbReference type="SUPFAM" id="SSF46785">
    <property type="entry name" value="Winged helix' DNA-binding domain"/>
    <property type="match status" value="1"/>
</dbReference>
<dbReference type="Gene3D" id="1.10.10.10">
    <property type="entry name" value="Winged helix-like DNA-binding domain superfamily/Winged helix DNA-binding domain"/>
    <property type="match status" value="1"/>
</dbReference>
<keyword evidence="1" id="KW-0805">Transcription regulation</keyword>
<dbReference type="EMBL" id="JBDJAW010000028">
    <property type="protein sequence ID" value="MEN3539024.1"/>
    <property type="molecule type" value="Genomic_DNA"/>
</dbReference>
<dbReference type="InterPro" id="IPR036527">
    <property type="entry name" value="SCP2_sterol-bd_dom_sf"/>
</dbReference>
<comment type="caution">
    <text evidence="5">The sequence shown here is derived from an EMBL/GenBank/DDBJ whole genome shotgun (WGS) entry which is preliminary data.</text>
</comment>
<dbReference type="InterPro" id="IPR011991">
    <property type="entry name" value="ArsR-like_HTH"/>
</dbReference>
<feature type="domain" description="HTH hxlR-type" evidence="4">
    <location>
        <begin position="10"/>
        <end position="108"/>
    </location>
</feature>
<proteinExistence type="predicted"/>
<dbReference type="InterPro" id="IPR036390">
    <property type="entry name" value="WH_DNA-bd_sf"/>
</dbReference>
<dbReference type="Gene3D" id="3.30.1050.10">
    <property type="entry name" value="SCP2 sterol-binding domain"/>
    <property type="match status" value="1"/>
</dbReference>
<organism evidence="5 6">
    <name type="scientific">Microbispora maris</name>
    <dbReference type="NCBI Taxonomy" id="3144104"/>
    <lineage>
        <taxon>Bacteria</taxon>
        <taxon>Bacillati</taxon>
        <taxon>Actinomycetota</taxon>
        <taxon>Actinomycetes</taxon>
        <taxon>Streptosporangiales</taxon>
        <taxon>Streptosporangiaceae</taxon>
        <taxon>Microbispora</taxon>
    </lineage>
</organism>
<dbReference type="PANTHER" id="PTHR33204:SF18">
    <property type="entry name" value="TRANSCRIPTIONAL REGULATORY PROTEIN"/>
    <property type="match status" value="1"/>
</dbReference>
<evidence type="ECO:0000313" key="5">
    <source>
        <dbReference type="EMBL" id="MEN3539024.1"/>
    </source>
</evidence>
<dbReference type="CDD" id="cd00090">
    <property type="entry name" value="HTH_ARSR"/>
    <property type="match status" value="1"/>
</dbReference>
<keyword evidence="3" id="KW-0804">Transcription</keyword>
<dbReference type="Pfam" id="PF01638">
    <property type="entry name" value="HxlR"/>
    <property type="match status" value="1"/>
</dbReference>
<keyword evidence="6" id="KW-1185">Reference proteome</keyword>
<evidence type="ECO:0000256" key="3">
    <source>
        <dbReference type="ARBA" id="ARBA00023163"/>
    </source>
</evidence>
<dbReference type="PANTHER" id="PTHR33204">
    <property type="entry name" value="TRANSCRIPTIONAL REGULATOR, MARR FAMILY"/>
    <property type="match status" value="1"/>
</dbReference>
<dbReference type="PROSITE" id="PS51118">
    <property type="entry name" value="HTH_HXLR"/>
    <property type="match status" value="1"/>
</dbReference>
<evidence type="ECO:0000259" key="4">
    <source>
        <dbReference type="PROSITE" id="PS51118"/>
    </source>
</evidence>
<name>A0ABV0AUS5_9ACTN</name>
<accession>A0ABV0AUS5</accession>
<keyword evidence="2" id="KW-0238">DNA-binding</keyword>
<dbReference type="InterPro" id="IPR002577">
    <property type="entry name" value="HTH_HxlR"/>
</dbReference>
<dbReference type="InterPro" id="IPR036388">
    <property type="entry name" value="WH-like_DNA-bd_sf"/>
</dbReference>
<sequence>MTVREYGQFCGLARAMEMVGERWTLLIVRNLLSGPQRYTDLRKGLSAIPTNILSARLKQLEEAGLVVRRALPHPERAVVYELTGYGRELEPALVALGRWGARTMTTPRPGEAITPESVAMAFRTTFRPEAARGTTVGYEVRMGDFTLRLQVTDGALTVGVGPHPAPDLVVERRGDQGVHALMTGAKTPAQALADGSVGVEGDPALLHRFVEMFRF</sequence>
<dbReference type="Proteomes" id="UP001447516">
    <property type="component" value="Unassembled WGS sequence"/>
</dbReference>
<evidence type="ECO:0000256" key="2">
    <source>
        <dbReference type="ARBA" id="ARBA00023125"/>
    </source>
</evidence>
<dbReference type="RefSeq" id="WP_346228932.1">
    <property type="nucleotide sequence ID" value="NZ_JBDJAW010000028.1"/>
</dbReference>
<evidence type="ECO:0000313" key="6">
    <source>
        <dbReference type="Proteomes" id="UP001447516"/>
    </source>
</evidence>
<dbReference type="SUPFAM" id="SSF55718">
    <property type="entry name" value="SCP-like"/>
    <property type="match status" value="1"/>
</dbReference>
<protein>
    <submittedName>
        <fullName evidence="5">Winged helix-turn-helix transcriptional regulator</fullName>
    </submittedName>
</protein>
<reference evidence="5 6" key="1">
    <citation type="submission" date="2024-05" db="EMBL/GenBank/DDBJ databases">
        <title>Microbispora sp.ZYX-F-249.</title>
        <authorList>
            <person name="Xie H."/>
        </authorList>
    </citation>
    <scope>NUCLEOTIDE SEQUENCE [LARGE SCALE GENOMIC DNA]</scope>
    <source>
        <strain evidence="5 6">ZYX-F-249</strain>
    </source>
</reference>